<feature type="domain" description="TonB-dependent receptor-like beta-barrel" evidence="16">
    <location>
        <begin position="225"/>
        <end position="663"/>
    </location>
</feature>
<dbReference type="InterPro" id="IPR036942">
    <property type="entry name" value="Beta-barrel_TonB_sf"/>
</dbReference>
<evidence type="ECO:0000256" key="11">
    <source>
        <dbReference type="ARBA" id="ARBA00023136"/>
    </source>
</evidence>
<evidence type="ECO:0000256" key="4">
    <source>
        <dbReference type="ARBA" id="ARBA00022452"/>
    </source>
</evidence>
<dbReference type="InterPro" id="IPR010105">
    <property type="entry name" value="TonB_sidphr_rcpt"/>
</dbReference>
<dbReference type="AlphaFoldDB" id="A0A4U1JNR4"/>
<dbReference type="GO" id="GO:0015891">
    <property type="term" value="P:siderophore transport"/>
    <property type="evidence" value="ECO:0007669"/>
    <property type="project" value="InterPro"/>
</dbReference>
<keyword evidence="11 14" id="KW-0472">Membrane</keyword>
<dbReference type="Gene3D" id="2.40.170.20">
    <property type="entry name" value="TonB-dependent receptor, beta-barrel domain"/>
    <property type="match status" value="1"/>
</dbReference>
<feature type="domain" description="TonB-dependent receptor plug" evidence="17">
    <location>
        <begin position="45"/>
        <end position="151"/>
    </location>
</feature>
<evidence type="ECO:0000256" key="2">
    <source>
        <dbReference type="ARBA" id="ARBA00009810"/>
    </source>
</evidence>
<dbReference type="PANTHER" id="PTHR32552:SF68">
    <property type="entry name" value="FERRICHROME OUTER MEMBRANE TRANSPORTER_PHAGE RECEPTOR"/>
    <property type="match status" value="1"/>
</dbReference>
<evidence type="ECO:0000313" key="18">
    <source>
        <dbReference type="EMBL" id="TKD14479.1"/>
    </source>
</evidence>
<evidence type="ECO:0000256" key="15">
    <source>
        <dbReference type="RuleBase" id="RU003357"/>
    </source>
</evidence>
<name>A0A4U1JNR4_RHOCA</name>
<keyword evidence="4 14" id="KW-1134">Transmembrane beta strand</keyword>
<dbReference type="EMBL" id="SWJZ01000102">
    <property type="protein sequence ID" value="TKD14479.1"/>
    <property type="molecule type" value="Genomic_DNA"/>
</dbReference>
<dbReference type="Pfam" id="PF07715">
    <property type="entry name" value="Plug"/>
    <property type="match status" value="1"/>
</dbReference>
<dbReference type="GO" id="GO:0015344">
    <property type="term" value="F:siderophore uptake transmembrane transporter activity"/>
    <property type="evidence" value="ECO:0007669"/>
    <property type="project" value="TreeGrafter"/>
</dbReference>
<keyword evidence="9" id="KW-0406">Ion transport</keyword>
<organism evidence="18 19">
    <name type="scientific">Rhodobacter capsulatus</name>
    <name type="common">Rhodopseudomonas capsulata</name>
    <dbReference type="NCBI Taxonomy" id="1061"/>
    <lineage>
        <taxon>Bacteria</taxon>
        <taxon>Pseudomonadati</taxon>
        <taxon>Pseudomonadota</taxon>
        <taxon>Alphaproteobacteria</taxon>
        <taxon>Rhodobacterales</taxon>
        <taxon>Rhodobacter group</taxon>
        <taxon>Rhodobacter</taxon>
    </lineage>
</organism>
<keyword evidence="3 14" id="KW-0813">Transport</keyword>
<evidence type="ECO:0000256" key="7">
    <source>
        <dbReference type="ARBA" id="ARBA00022729"/>
    </source>
</evidence>
<evidence type="ECO:0000256" key="8">
    <source>
        <dbReference type="ARBA" id="ARBA00023004"/>
    </source>
</evidence>
<evidence type="ECO:0000256" key="9">
    <source>
        <dbReference type="ARBA" id="ARBA00023065"/>
    </source>
</evidence>
<dbReference type="Gene3D" id="2.170.130.10">
    <property type="entry name" value="TonB-dependent receptor, plug domain"/>
    <property type="match status" value="1"/>
</dbReference>
<dbReference type="InterPro" id="IPR000531">
    <property type="entry name" value="Beta-barrel_TonB"/>
</dbReference>
<comment type="caution">
    <text evidence="18">The sequence shown here is derived from an EMBL/GenBank/DDBJ whole genome shotgun (WGS) entry which is preliminary data.</text>
</comment>
<dbReference type="PROSITE" id="PS52016">
    <property type="entry name" value="TONB_DEPENDENT_REC_3"/>
    <property type="match status" value="1"/>
</dbReference>
<evidence type="ECO:0000256" key="13">
    <source>
        <dbReference type="ARBA" id="ARBA00023237"/>
    </source>
</evidence>
<proteinExistence type="inferred from homology"/>
<evidence type="ECO:0000259" key="17">
    <source>
        <dbReference type="Pfam" id="PF07715"/>
    </source>
</evidence>
<evidence type="ECO:0000256" key="5">
    <source>
        <dbReference type="ARBA" id="ARBA00022496"/>
    </source>
</evidence>
<dbReference type="GO" id="GO:0038023">
    <property type="term" value="F:signaling receptor activity"/>
    <property type="evidence" value="ECO:0007669"/>
    <property type="project" value="InterPro"/>
</dbReference>
<keyword evidence="6 14" id="KW-0812">Transmembrane</keyword>
<evidence type="ECO:0000256" key="12">
    <source>
        <dbReference type="ARBA" id="ARBA00023170"/>
    </source>
</evidence>
<keyword evidence="7" id="KW-0732">Signal</keyword>
<dbReference type="OrthoDB" id="9760333at2"/>
<evidence type="ECO:0000313" key="19">
    <source>
        <dbReference type="Proteomes" id="UP000310597"/>
    </source>
</evidence>
<dbReference type="InterPro" id="IPR037066">
    <property type="entry name" value="Plug_dom_sf"/>
</dbReference>
<keyword evidence="13 14" id="KW-0998">Cell outer membrane</keyword>
<evidence type="ECO:0000256" key="1">
    <source>
        <dbReference type="ARBA" id="ARBA00004571"/>
    </source>
</evidence>
<dbReference type="Pfam" id="PF00593">
    <property type="entry name" value="TonB_dep_Rec_b-barrel"/>
    <property type="match status" value="1"/>
</dbReference>
<comment type="subcellular location">
    <subcellularLocation>
        <location evidence="1 14">Cell outer membrane</location>
        <topology evidence="1 14">Multi-pass membrane protein</topology>
    </subcellularLocation>
</comment>
<dbReference type="InterPro" id="IPR012910">
    <property type="entry name" value="Plug_dom"/>
</dbReference>
<dbReference type="SUPFAM" id="SSF56935">
    <property type="entry name" value="Porins"/>
    <property type="match status" value="1"/>
</dbReference>
<dbReference type="CDD" id="cd01347">
    <property type="entry name" value="ligand_gated_channel"/>
    <property type="match status" value="1"/>
</dbReference>
<dbReference type="InterPro" id="IPR039426">
    <property type="entry name" value="TonB-dep_rcpt-like"/>
</dbReference>
<evidence type="ECO:0000259" key="16">
    <source>
        <dbReference type="Pfam" id="PF00593"/>
    </source>
</evidence>
<evidence type="ECO:0000256" key="10">
    <source>
        <dbReference type="ARBA" id="ARBA00023077"/>
    </source>
</evidence>
<keyword evidence="12 18" id="KW-0675">Receptor</keyword>
<protein>
    <submittedName>
        <fullName evidence="18">TonB-dependent siderophore receptor</fullName>
    </submittedName>
</protein>
<reference evidence="18 19" key="1">
    <citation type="submission" date="2019-04" db="EMBL/GenBank/DDBJ databases">
        <title>Draft Whole-Genome sequence of the purple photosynthetic bacterium Rhodobacter capsulatus SP108 with an indigenous class A beta-lactamase.</title>
        <authorList>
            <person name="Robertson S."/>
            <person name="Meyer T.E."/>
            <person name="Kyndt J.A."/>
        </authorList>
    </citation>
    <scope>NUCLEOTIDE SEQUENCE [LARGE SCALE GENOMIC DNA]</scope>
    <source>
        <strain evidence="18 19">SP108</strain>
    </source>
</reference>
<sequence length="694" mass="74578">MTAATAVAQDTTELEAITVTGDVADTSTSYALPKMRSATKTDTPVTDTPQALTVLTRKQFDDQNPQTVGQALRYTAGVLSEIDASTRYDSVFLRGFGGFGTSTAYAAFLDGLRLPRGQAFAQAAVDPFLLDRVDVLKGPSGLLYGQTSPGGLVNMTLRSPDGSSGGEARLEVGSNNRVQTGLAQHGTLDAEGKLHYSVAMVGRDAGARYADVDEQRLAVAPVLVWQPTDQTRLTFGAFWQRDPEGGYFNSIYPTSLAPDFADALDRDLNIGDPGYEGFDRTQTAVFAGIEHGFAPGLTLRSKLRAMRVESDMKGIQMVAPITSTGDLYRAAVHSVEAVEGLAWDTNLEYETRTGALRHQLLAGADLQWTRASWTYELGAAPRLNVLTPGYGGSIGPFATYIDNTQTTRQQGLYLSDQMSFGAFRAVLGARRDWVSSDTDNHLTDTVSRQDSAANSVRAALLYDLGNGAAPYLSYATSFEPVAGVDAGGNAFVPSRGKQWEAGLKFQPEGSDALFTLAAFDIRQENLLTPSSTPGFSVQTGEIRSRGVEMEARGKLTEQLELIGALTLLDTEVTRSNTAGVVGKRPQAVPEHFGSLWLNYAFAGRAEGLELGGGVRFVGASHADDANTVKAESYRLVDVGMRYDLGMADTALAGTKVALNIRNLTDETYYASCSYGYYCQYGEGRTVTLSLQKTW</sequence>
<dbReference type="Proteomes" id="UP000310597">
    <property type="component" value="Unassembled WGS sequence"/>
</dbReference>
<dbReference type="GO" id="GO:0009279">
    <property type="term" value="C:cell outer membrane"/>
    <property type="evidence" value="ECO:0007669"/>
    <property type="project" value="UniProtKB-SubCell"/>
</dbReference>
<evidence type="ECO:0000256" key="14">
    <source>
        <dbReference type="PROSITE-ProRule" id="PRU01360"/>
    </source>
</evidence>
<accession>A0A4U1JNR4</accession>
<keyword evidence="8" id="KW-0408">Iron</keyword>
<evidence type="ECO:0000256" key="6">
    <source>
        <dbReference type="ARBA" id="ARBA00022692"/>
    </source>
</evidence>
<dbReference type="NCBIfam" id="TIGR01783">
    <property type="entry name" value="TonB-siderophor"/>
    <property type="match status" value="1"/>
</dbReference>
<keyword evidence="10 15" id="KW-0798">TonB box</keyword>
<dbReference type="PANTHER" id="PTHR32552">
    <property type="entry name" value="FERRICHROME IRON RECEPTOR-RELATED"/>
    <property type="match status" value="1"/>
</dbReference>
<gene>
    <name evidence="18" type="ORF">FBT96_18305</name>
</gene>
<keyword evidence="5" id="KW-0410">Iron transport</keyword>
<comment type="similarity">
    <text evidence="2 14 15">Belongs to the TonB-dependent receptor family.</text>
</comment>
<evidence type="ECO:0000256" key="3">
    <source>
        <dbReference type="ARBA" id="ARBA00022448"/>
    </source>
</evidence>